<dbReference type="Proteomes" id="UP000192602">
    <property type="component" value="Unassembled WGS sequence"/>
</dbReference>
<evidence type="ECO:0000313" key="1">
    <source>
        <dbReference type="EMBL" id="SMC10185.1"/>
    </source>
</evidence>
<reference evidence="2" key="1">
    <citation type="submission" date="2017-04" db="EMBL/GenBank/DDBJ databases">
        <authorList>
            <person name="Varghese N."/>
            <person name="Submissions S."/>
        </authorList>
    </citation>
    <scope>NUCLEOTIDE SEQUENCE [LARGE SCALE GENOMIC DNA]</scope>
    <source>
        <strain evidence="2">DSM 16512</strain>
    </source>
</reference>
<dbReference type="AlphaFoldDB" id="A0A1W1WVF1"/>
<organism evidence="1 2">
    <name type="scientific">Nitratiruptor tergarcus DSM 16512</name>
    <dbReference type="NCBI Taxonomy" id="1069081"/>
    <lineage>
        <taxon>Bacteria</taxon>
        <taxon>Pseudomonadati</taxon>
        <taxon>Campylobacterota</taxon>
        <taxon>Epsilonproteobacteria</taxon>
        <taxon>Nautiliales</taxon>
        <taxon>Nitratiruptoraceae</taxon>
        <taxon>Nitratiruptor</taxon>
    </lineage>
</organism>
<proteinExistence type="predicted"/>
<sequence length="298" mass="34395">MKKSIVLLITLALIVAISSLIYIGFELVDKSAKTVEGKHNFLQSVSMINDIKKILEQNKKDINSTDGLDLLFSMPIDLKAENITVHVEFSSAATGINPNNFVKTVNKKQLINSHYILLFDRILQNANVLNKELFLAMIEDTLDKDLEERFPGSEIALYDRRFAQGSIENFQKFQKIIEHYITLTQDGNINKIPWVKILGFFSKKIDFNYINPILLHYMLPFLDKEALQKLTTDKEGVFTKMKELHLSKEDKEELKKYDIAFYVPVIKVDLEIEERSNKSFAHFIYDLTTAKVKDIAIR</sequence>
<name>A0A1W1WVF1_9BACT</name>
<dbReference type="OrthoDB" id="5373200at2"/>
<protein>
    <submittedName>
        <fullName evidence="1">Uncharacterized protein</fullName>
    </submittedName>
</protein>
<dbReference type="STRING" id="1069081.SAMN05660197_2027"/>
<dbReference type="EMBL" id="FWWZ01000002">
    <property type="protein sequence ID" value="SMC10185.1"/>
    <property type="molecule type" value="Genomic_DNA"/>
</dbReference>
<evidence type="ECO:0000313" key="2">
    <source>
        <dbReference type="Proteomes" id="UP000192602"/>
    </source>
</evidence>
<dbReference type="RefSeq" id="WP_084276641.1">
    <property type="nucleotide sequence ID" value="NZ_AP026672.1"/>
</dbReference>
<keyword evidence="2" id="KW-1185">Reference proteome</keyword>
<accession>A0A1W1WVF1</accession>
<gene>
    <name evidence="1" type="ORF">SAMN05660197_2027</name>
</gene>